<evidence type="ECO:0000256" key="1">
    <source>
        <dbReference type="ARBA" id="ARBA00023242"/>
    </source>
</evidence>
<sequence length="1042" mass="116926">MATKAIVIVAGVGPALLARKPENYEGLVKEINEKGGKAIGFSTDVSSEESVKAAFCNIHEEYGNAPIAAAIFNAPGIFLKKPLLEMSVDEFGASWQVSCKAAFIFSQATLPGLLRQATDINALHPPTLIFTNATAAVKANAQVSGFASAQHGMRALYQSIAREFAPQGIHVAHAIIDGAIDLPRTRELFEDWPDEAMIGTEDIAESYWNLHLQTKRGFTNEIGMRPMLEKWKKIRCEPTLQGCHQCTKYGTVCHFTPIPTKRKPRRPAGSKYIAELEKRLSEVESWVQNMPLDEARIPDNCSEENRATLVASHNTNSFVKFDDWRNPWMVEGQQMNSSYTQSNSVQLNLGPYELHSHSQSGLLTLENQKDDYMWPRPALKSHWLPPPPCQSMPASTTAFELIEEAFSSYNRFLPLFDEEEFMREFQLKYSSSNSMDTAWWACLNVVLSIAYRLRAIHKSDSTLENNLAFVHIQNALNVVSDLLVCDQSLSAVRALAGMACVLQGTSNPEPAAMLIAAALRLAHAMNMHRESSNVGLTESQAEKRRRLFWMVYILDKDISLRMERPFGQDDDDMDVLLPSDGNLEPSRQGLFNLRIGLAIIQGQVYKELYSTRAIQKTNTQRAAAAQNLSSLLSYWKSNAEMELPEDHSMSLEPGVPGETVHWVVLRLTYIHCLTMIDRHLPRPTSSFPNQEHNSPEVLLAPGSVCVVESRKAIGLVEVIPQGDCSCVCHSKTEKQSRGEWAKVPSKTPRGIDGMVLEEPGSNSTEDKAAKRLSETPQTPGEMIEVSTDDLIQSESQVAPLDQEPDYRLSDVVSTNMTCKSDACDDARHFELEVPRLALRQPMIMNGLLALASRYDSRCMDTSNDIESTFYHNKCIKLLIKAFAQPPETWDSTLLTAVVIARLYEENENETDSYYHHLSGTQNLLNHEAIARRPIEICLESFERSTVFRRCDDSAYANRAVYNFAKIMRLFLQVESLDSNQDKWKAAEMEVDRWYDAKPVSFKPVFHNLADLSANRPFPTLYFIASVPAMEGQTLKYFKVDIA</sequence>
<evidence type="ECO:0000259" key="3">
    <source>
        <dbReference type="SMART" id="SM00906"/>
    </source>
</evidence>
<dbReference type="CDD" id="cd12148">
    <property type="entry name" value="fungal_TF_MHR"/>
    <property type="match status" value="1"/>
</dbReference>
<dbReference type="Gene3D" id="4.10.240.10">
    <property type="entry name" value="Zn(2)-C6 fungal-type DNA-binding domain"/>
    <property type="match status" value="1"/>
</dbReference>
<evidence type="ECO:0000313" key="5">
    <source>
        <dbReference type="Proteomes" id="UP000007978"/>
    </source>
</evidence>
<dbReference type="Pfam" id="PF00106">
    <property type="entry name" value="adh_short"/>
    <property type="match status" value="1"/>
</dbReference>
<dbReference type="Pfam" id="PF04082">
    <property type="entry name" value="Fungal_trans"/>
    <property type="match status" value="1"/>
</dbReference>
<dbReference type="InterPro" id="IPR050987">
    <property type="entry name" value="AtrR-like"/>
</dbReference>
<dbReference type="GO" id="GO:0006351">
    <property type="term" value="P:DNA-templated transcription"/>
    <property type="evidence" value="ECO:0007669"/>
    <property type="project" value="InterPro"/>
</dbReference>
<dbReference type="HOGENOM" id="CLU_292402_0_0_1"/>
<keyword evidence="5" id="KW-1185">Reference proteome</keyword>
<evidence type="ECO:0000256" key="2">
    <source>
        <dbReference type="SAM" id="MobiDB-lite"/>
    </source>
</evidence>
<dbReference type="eggNOG" id="KOG1014">
    <property type="taxonomic scope" value="Eukaryota"/>
</dbReference>
<comment type="caution">
    <text evidence="4">The sequence shown here is derived from an EMBL/GenBank/DDBJ whole genome shotgun (WGS) entry which is preliminary data.</text>
</comment>
<dbReference type="GO" id="GO:0003677">
    <property type="term" value="F:DNA binding"/>
    <property type="evidence" value="ECO:0007669"/>
    <property type="project" value="InterPro"/>
</dbReference>
<dbReference type="PANTHER" id="PTHR46910:SF25">
    <property type="entry name" value="ABC-TRANSPORTER-REGULATING TRANSCRIPTION FACTOR"/>
    <property type="match status" value="1"/>
</dbReference>
<dbReference type="GO" id="GO:0000981">
    <property type="term" value="F:DNA-binding transcription factor activity, RNA polymerase II-specific"/>
    <property type="evidence" value="ECO:0007669"/>
    <property type="project" value="InterPro"/>
</dbReference>
<keyword evidence="1" id="KW-0539">Nucleus</keyword>
<dbReference type="OrthoDB" id="2123952at2759"/>
<accession>K3VZ94</accession>
<feature type="region of interest" description="Disordered" evidence="2">
    <location>
        <begin position="739"/>
        <end position="778"/>
    </location>
</feature>
<feature type="compositionally biased region" description="Basic and acidic residues" evidence="2">
    <location>
        <begin position="764"/>
        <end position="773"/>
    </location>
</feature>
<dbReference type="SUPFAM" id="SSF51735">
    <property type="entry name" value="NAD(P)-binding Rossmann-fold domains"/>
    <property type="match status" value="1"/>
</dbReference>
<dbReference type="Gene3D" id="3.40.50.720">
    <property type="entry name" value="NAD(P)-binding Rossmann-like Domain"/>
    <property type="match status" value="1"/>
</dbReference>
<dbReference type="KEGG" id="fpu:FPSE_07859"/>
<dbReference type="InterPro" id="IPR036864">
    <property type="entry name" value="Zn2-C6_fun-type_DNA-bd_sf"/>
</dbReference>
<dbReference type="RefSeq" id="XP_009259252.1">
    <property type="nucleotide sequence ID" value="XM_009260977.1"/>
</dbReference>
<dbReference type="GeneID" id="20366477"/>
<name>K3VZ94_FUSPC</name>
<dbReference type="Proteomes" id="UP000007978">
    <property type="component" value="Chromosome 1"/>
</dbReference>
<organism evidence="4 5">
    <name type="scientific">Fusarium pseudograminearum (strain CS3096)</name>
    <name type="common">Wheat and barley crown-rot fungus</name>
    <dbReference type="NCBI Taxonomy" id="1028729"/>
    <lineage>
        <taxon>Eukaryota</taxon>
        <taxon>Fungi</taxon>
        <taxon>Dikarya</taxon>
        <taxon>Ascomycota</taxon>
        <taxon>Pezizomycotina</taxon>
        <taxon>Sordariomycetes</taxon>
        <taxon>Hypocreomycetidae</taxon>
        <taxon>Hypocreales</taxon>
        <taxon>Nectriaceae</taxon>
        <taxon>Fusarium</taxon>
    </lineage>
</organism>
<dbReference type="GO" id="GO:0008270">
    <property type="term" value="F:zinc ion binding"/>
    <property type="evidence" value="ECO:0007669"/>
    <property type="project" value="InterPro"/>
</dbReference>
<dbReference type="SMART" id="SM00906">
    <property type="entry name" value="Fungal_trans"/>
    <property type="match status" value="1"/>
</dbReference>
<dbReference type="InterPro" id="IPR007219">
    <property type="entry name" value="XnlR_reg_dom"/>
</dbReference>
<dbReference type="InterPro" id="IPR002347">
    <property type="entry name" value="SDR_fam"/>
</dbReference>
<protein>
    <recommendedName>
        <fullName evidence="3">Xylanolytic transcriptional activator regulatory domain-containing protein</fullName>
    </recommendedName>
</protein>
<gene>
    <name evidence="4" type="ORF">FPSE_07859</name>
</gene>
<dbReference type="AlphaFoldDB" id="K3VZ94"/>
<dbReference type="EMBL" id="AFNW01000277">
    <property type="protein sequence ID" value="EKJ72005.1"/>
    <property type="molecule type" value="Genomic_DNA"/>
</dbReference>
<dbReference type="InterPro" id="IPR036291">
    <property type="entry name" value="NAD(P)-bd_dom_sf"/>
</dbReference>
<dbReference type="PANTHER" id="PTHR46910">
    <property type="entry name" value="TRANSCRIPTION FACTOR PDR1"/>
    <property type="match status" value="1"/>
</dbReference>
<evidence type="ECO:0000313" key="4">
    <source>
        <dbReference type="EMBL" id="EKJ72005.1"/>
    </source>
</evidence>
<feature type="domain" description="Xylanolytic transcriptional activator regulatory" evidence="3">
    <location>
        <begin position="511"/>
        <end position="584"/>
    </location>
</feature>
<reference evidence="4 5" key="1">
    <citation type="journal article" date="2012" name="PLoS Pathog.">
        <title>Comparative pathogenomics reveals horizontally acquired novel virulence genes in fungi infecting cereal hosts.</title>
        <authorList>
            <person name="Gardiner D.M."/>
            <person name="McDonald M.C."/>
            <person name="Covarelli L."/>
            <person name="Solomon P.S."/>
            <person name="Rusu A.G."/>
            <person name="Marshall M."/>
            <person name="Kazan K."/>
            <person name="Chakraborty S."/>
            <person name="McDonald B.A."/>
            <person name="Manners J.M."/>
        </authorList>
    </citation>
    <scope>NUCLEOTIDE SEQUENCE [LARGE SCALE GENOMIC DNA]</scope>
    <source>
        <strain evidence="4 5">CS3096</strain>
    </source>
</reference>
<proteinExistence type="predicted"/>